<dbReference type="Proteomes" id="UP000653308">
    <property type="component" value="Unassembled WGS sequence"/>
</dbReference>
<dbReference type="SUPFAM" id="SSF50129">
    <property type="entry name" value="GroES-like"/>
    <property type="match status" value="1"/>
</dbReference>
<dbReference type="Pfam" id="PF00107">
    <property type="entry name" value="ADH_zinc_N"/>
    <property type="match status" value="1"/>
</dbReference>
<gene>
    <name evidence="4" type="ORF">GCM10010384_07120</name>
</gene>
<evidence type="ECO:0000256" key="2">
    <source>
        <dbReference type="SAM" id="MobiDB-lite"/>
    </source>
</evidence>
<feature type="region of interest" description="Disordered" evidence="2">
    <location>
        <begin position="1"/>
        <end position="54"/>
    </location>
</feature>
<reference evidence="5" key="1">
    <citation type="journal article" date="2019" name="Int. J. Syst. Evol. Microbiol.">
        <title>The Global Catalogue of Microorganisms (GCM) 10K type strain sequencing project: providing services to taxonomists for standard genome sequencing and annotation.</title>
        <authorList>
            <consortium name="The Broad Institute Genomics Platform"/>
            <consortium name="The Broad Institute Genome Sequencing Center for Infectious Disease"/>
            <person name="Wu L."/>
            <person name="Ma J."/>
        </authorList>
    </citation>
    <scope>NUCLEOTIDE SEQUENCE [LARGE SCALE GENOMIC DNA]</scope>
    <source>
        <strain evidence="5">JCM 4957</strain>
    </source>
</reference>
<feature type="domain" description="Enoyl reductase (ER)" evidence="3">
    <location>
        <begin position="38"/>
        <end position="353"/>
    </location>
</feature>
<protein>
    <submittedName>
        <fullName evidence="4">NADP-dependent oxidoreductase</fullName>
    </submittedName>
</protein>
<dbReference type="EMBL" id="BMWE01000002">
    <property type="protein sequence ID" value="GGY05607.1"/>
    <property type="molecule type" value="Genomic_DNA"/>
</dbReference>
<dbReference type="InterPro" id="IPR041694">
    <property type="entry name" value="ADH_N_2"/>
</dbReference>
<evidence type="ECO:0000313" key="5">
    <source>
        <dbReference type="Proteomes" id="UP000653308"/>
    </source>
</evidence>
<name>A0ABQ2Z5B5_9ACTN</name>
<accession>A0ABQ2Z5B5</accession>
<dbReference type="PANTHER" id="PTHR43205">
    <property type="entry name" value="PROSTAGLANDIN REDUCTASE"/>
    <property type="match status" value="1"/>
</dbReference>
<organism evidence="4 5">
    <name type="scientific">Streptomyces djakartensis</name>
    <dbReference type="NCBI Taxonomy" id="68193"/>
    <lineage>
        <taxon>Bacteria</taxon>
        <taxon>Bacillati</taxon>
        <taxon>Actinomycetota</taxon>
        <taxon>Actinomycetes</taxon>
        <taxon>Kitasatosporales</taxon>
        <taxon>Streptomycetaceae</taxon>
        <taxon>Streptomyces</taxon>
    </lineage>
</organism>
<dbReference type="PANTHER" id="PTHR43205:SF7">
    <property type="entry name" value="PROSTAGLANDIN REDUCTASE 1"/>
    <property type="match status" value="1"/>
</dbReference>
<feature type="compositionally biased region" description="Basic and acidic residues" evidence="2">
    <location>
        <begin position="41"/>
        <end position="50"/>
    </location>
</feature>
<dbReference type="SMART" id="SM00829">
    <property type="entry name" value="PKS_ER"/>
    <property type="match status" value="1"/>
</dbReference>
<dbReference type="InterPro" id="IPR020843">
    <property type="entry name" value="ER"/>
</dbReference>
<dbReference type="Pfam" id="PF16884">
    <property type="entry name" value="ADH_N_2"/>
    <property type="match status" value="1"/>
</dbReference>
<dbReference type="InterPro" id="IPR036291">
    <property type="entry name" value="NAD(P)-bd_dom_sf"/>
</dbReference>
<evidence type="ECO:0000256" key="1">
    <source>
        <dbReference type="ARBA" id="ARBA00023002"/>
    </source>
</evidence>
<dbReference type="Gene3D" id="3.90.180.10">
    <property type="entry name" value="Medium-chain alcohol dehydrogenases, catalytic domain"/>
    <property type="match status" value="1"/>
</dbReference>
<dbReference type="SUPFAM" id="SSF51735">
    <property type="entry name" value="NAD(P)-binding Rossmann-fold domains"/>
    <property type="match status" value="1"/>
</dbReference>
<proteinExistence type="predicted"/>
<dbReference type="CDD" id="cd05288">
    <property type="entry name" value="PGDH"/>
    <property type="match status" value="1"/>
</dbReference>
<evidence type="ECO:0000259" key="3">
    <source>
        <dbReference type="SMART" id="SM00829"/>
    </source>
</evidence>
<dbReference type="InterPro" id="IPR011032">
    <property type="entry name" value="GroES-like_sf"/>
</dbReference>
<dbReference type="InterPro" id="IPR013149">
    <property type="entry name" value="ADH-like_C"/>
</dbReference>
<evidence type="ECO:0000313" key="4">
    <source>
        <dbReference type="EMBL" id="GGY05607.1"/>
    </source>
</evidence>
<dbReference type="Gene3D" id="3.40.50.720">
    <property type="entry name" value="NAD(P)-binding Rossmann-like Domain"/>
    <property type="match status" value="1"/>
</dbReference>
<dbReference type="InterPro" id="IPR045010">
    <property type="entry name" value="MDR_fam"/>
</dbReference>
<comment type="caution">
    <text evidence="4">The sequence shown here is derived from an EMBL/GenBank/DDBJ whole genome shotgun (WGS) entry which is preliminary data.</text>
</comment>
<keyword evidence="1" id="KW-0560">Oxidoreductase</keyword>
<keyword evidence="5" id="KW-1185">Reference proteome</keyword>
<sequence length="357" mass="37846">MRGSPPAVPAAEPTRPQKEPPEMSRINRQIRLAARPVGEPRPTDWEHVEEPAGQPGDGEFLVQVLCLSIDPAMRGWMNAGRSYIRPVEIGEVMRAGAVGRVVASRHSGFAVGDHVSGAFGVQEYCVSDGLGVTKVDPAAAPLPTHLGLLGMSGLTAYFGLIDIGRPEPGQTVVVSGAAGAVGSVVGQIAKILGCRVVGIAGGEAKCRLVVDEFGFDAAIDYKSEDVRKALREHAPDGVDVYFDNVGGDVLDAVLLRLARGARVVVCGAVSQYNSTKPQGPANYMSLLVNRASMTGMVVFDYADRYSEGVARLAEWRAEGRLTSLEDVVSGDVAAFPDTLMRLFRGDNHGKLVLKIAD</sequence>